<feature type="signal peptide" evidence="2">
    <location>
        <begin position="1"/>
        <end position="23"/>
    </location>
</feature>
<evidence type="ECO:0000256" key="1">
    <source>
        <dbReference type="SAM" id="Phobius"/>
    </source>
</evidence>
<keyword evidence="2" id="KW-0732">Signal</keyword>
<gene>
    <name evidence="4" type="primary">LOC109485867</name>
</gene>
<keyword evidence="1" id="KW-0472">Membrane</keyword>
<dbReference type="AlphaFoldDB" id="A0A6P5APT5"/>
<sequence length="122" mass="13226">MTTYLAKLLCFSVLGAIATYVEGQDVGPVGTTLDPDVAAKIANSLPTLYNLYVALIATGAFLVLAVTVMVINHFRYENRQARKARAGGTMQDDVPPTTNDEPVHVYDNIGMVNERPVEVTQL</sequence>
<accession>A0A6P5APT5</accession>
<dbReference type="RefSeq" id="XP_019645097.1">
    <property type="nucleotide sequence ID" value="XM_019789538.1"/>
</dbReference>
<keyword evidence="1" id="KW-1133">Transmembrane helix</keyword>
<dbReference type="Proteomes" id="UP000515135">
    <property type="component" value="Unplaced"/>
</dbReference>
<proteinExistence type="predicted"/>
<feature type="chain" id="PRO_5028425409" evidence="2">
    <location>
        <begin position="24"/>
        <end position="122"/>
    </location>
</feature>
<reference evidence="4" key="1">
    <citation type="submission" date="2025-08" db="UniProtKB">
        <authorList>
            <consortium name="RefSeq"/>
        </authorList>
    </citation>
    <scope>IDENTIFICATION</scope>
    <source>
        <tissue evidence="4">Gonad</tissue>
    </source>
</reference>
<dbReference type="KEGG" id="bbel:109485867"/>
<organism evidence="3 4">
    <name type="scientific">Branchiostoma belcheri</name>
    <name type="common">Amphioxus</name>
    <dbReference type="NCBI Taxonomy" id="7741"/>
    <lineage>
        <taxon>Eukaryota</taxon>
        <taxon>Metazoa</taxon>
        <taxon>Chordata</taxon>
        <taxon>Cephalochordata</taxon>
        <taxon>Leptocardii</taxon>
        <taxon>Amphioxiformes</taxon>
        <taxon>Branchiostomatidae</taxon>
        <taxon>Branchiostoma</taxon>
    </lineage>
</organism>
<protein>
    <submittedName>
        <fullName evidence="4">Uncharacterized protein LOC109485867</fullName>
    </submittedName>
</protein>
<dbReference type="OrthoDB" id="9986850at2759"/>
<evidence type="ECO:0000256" key="2">
    <source>
        <dbReference type="SAM" id="SignalP"/>
    </source>
</evidence>
<evidence type="ECO:0000313" key="4">
    <source>
        <dbReference type="RefSeq" id="XP_019645097.1"/>
    </source>
</evidence>
<name>A0A6P5APT5_BRABE</name>
<dbReference type="GeneID" id="109485867"/>
<feature type="transmembrane region" description="Helical" evidence="1">
    <location>
        <begin position="47"/>
        <end position="74"/>
    </location>
</feature>
<evidence type="ECO:0000313" key="3">
    <source>
        <dbReference type="Proteomes" id="UP000515135"/>
    </source>
</evidence>
<keyword evidence="1" id="KW-0812">Transmembrane</keyword>
<keyword evidence="3" id="KW-1185">Reference proteome</keyword>